<keyword evidence="5" id="KW-0997">Cell inner membrane</keyword>
<dbReference type="Pfam" id="PF04413">
    <property type="entry name" value="Glycos_transf_N"/>
    <property type="match status" value="1"/>
</dbReference>
<dbReference type="Gene3D" id="3.40.50.11720">
    <property type="entry name" value="3-Deoxy-D-manno-octulosonic-acid transferase, N-terminal domain"/>
    <property type="match status" value="1"/>
</dbReference>
<comment type="pathway">
    <text evidence="2 9">Bacterial outer membrane biogenesis; LPS core biosynthesis.</text>
</comment>
<dbReference type="InterPro" id="IPR039901">
    <property type="entry name" value="Kdotransferase"/>
</dbReference>
<feature type="domain" description="3-deoxy-D-manno-octulosonic-acid transferase N-terminal" evidence="11">
    <location>
        <begin position="36"/>
        <end position="214"/>
    </location>
</feature>
<keyword evidence="9" id="KW-1133">Transmembrane helix</keyword>
<evidence type="ECO:0000256" key="6">
    <source>
        <dbReference type="ARBA" id="ARBA00022679"/>
    </source>
</evidence>
<evidence type="ECO:0000256" key="1">
    <source>
        <dbReference type="ARBA" id="ARBA00004196"/>
    </source>
</evidence>
<gene>
    <name evidence="12" type="primary">waaA</name>
    <name evidence="12" type="ORF">ACFOSU_13440</name>
</gene>
<evidence type="ECO:0000256" key="7">
    <source>
        <dbReference type="ARBA" id="ARBA00031445"/>
    </source>
</evidence>
<evidence type="ECO:0000256" key="5">
    <source>
        <dbReference type="ARBA" id="ARBA00022519"/>
    </source>
</evidence>
<keyword evidence="13" id="KW-1185">Reference proteome</keyword>
<dbReference type="PANTHER" id="PTHR42755:SF1">
    <property type="entry name" value="3-DEOXY-D-MANNO-OCTULOSONIC ACID TRANSFERASE, MITOCHONDRIAL-RELATED"/>
    <property type="match status" value="1"/>
</dbReference>
<dbReference type="InterPro" id="IPR007507">
    <property type="entry name" value="Glycos_transf_N"/>
</dbReference>
<dbReference type="SUPFAM" id="SSF53756">
    <property type="entry name" value="UDP-Glycosyltransferase/glycogen phosphorylase"/>
    <property type="match status" value="1"/>
</dbReference>
<feature type="domain" description="Glycosyl transferase family 1" evidence="10">
    <location>
        <begin position="252"/>
        <end position="405"/>
    </location>
</feature>
<keyword evidence="9" id="KW-0812">Transmembrane</keyword>
<dbReference type="RefSeq" id="WP_380690442.1">
    <property type="nucleotide sequence ID" value="NZ_JBHRSS010000006.1"/>
</dbReference>
<dbReference type="EMBL" id="JBHRSS010000006">
    <property type="protein sequence ID" value="MFC3104880.1"/>
    <property type="molecule type" value="Genomic_DNA"/>
</dbReference>
<evidence type="ECO:0000256" key="9">
    <source>
        <dbReference type="RuleBase" id="RU365103"/>
    </source>
</evidence>
<dbReference type="EC" id="2.4.99.12" evidence="3 9"/>
<accession>A0ABV7EU10</accession>
<keyword evidence="6 9" id="KW-0808">Transferase</keyword>
<organism evidence="12 13">
    <name type="scientific">Salinisphaera aquimarina</name>
    <dbReference type="NCBI Taxonomy" id="2094031"/>
    <lineage>
        <taxon>Bacteria</taxon>
        <taxon>Pseudomonadati</taxon>
        <taxon>Pseudomonadota</taxon>
        <taxon>Gammaproteobacteria</taxon>
        <taxon>Salinisphaerales</taxon>
        <taxon>Salinisphaeraceae</taxon>
        <taxon>Salinisphaera</taxon>
    </lineage>
</organism>
<dbReference type="Proteomes" id="UP001595462">
    <property type="component" value="Unassembled WGS sequence"/>
</dbReference>
<comment type="caution">
    <text evidence="12">The sequence shown here is derived from an EMBL/GenBank/DDBJ whole genome shotgun (WGS) entry which is preliminary data.</text>
</comment>
<keyword evidence="9" id="KW-0448">Lipopolysaccharide biosynthesis</keyword>
<evidence type="ECO:0000256" key="3">
    <source>
        <dbReference type="ARBA" id="ARBA00012621"/>
    </source>
</evidence>
<comment type="catalytic activity">
    <reaction evidence="8 9">
        <text>lipid IVA (E. coli) + CMP-3-deoxy-beta-D-manno-octulosonate = alpha-Kdo-(2-&gt;6)-lipid IVA (E. coli) + CMP + H(+)</text>
        <dbReference type="Rhea" id="RHEA:28066"/>
        <dbReference type="ChEBI" id="CHEBI:15378"/>
        <dbReference type="ChEBI" id="CHEBI:58603"/>
        <dbReference type="ChEBI" id="CHEBI:60364"/>
        <dbReference type="ChEBI" id="CHEBI:60377"/>
        <dbReference type="ChEBI" id="CHEBI:85987"/>
        <dbReference type="EC" id="2.4.99.12"/>
    </reaction>
</comment>
<keyword evidence="12" id="KW-0328">Glycosyltransferase</keyword>
<dbReference type="InterPro" id="IPR001296">
    <property type="entry name" value="Glyco_trans_1"/>
</dbReference>
<protein>
    <recommendedName>
        <fullName evidence="4 9">3-deoxy-D-manno-octulosonic acid transferase</fullName>
        <shortName evidence="9">Kdo transferase</shortName>
        <ecNumber evidence="3 9">2.4.99.12</ecNumber>
    </recommendedName>
    <alternativeName>
        <fullName evidence="7 9">Lipid IV(A) 3-deoxy-D-manno-octulosonic acid transferase</fullName>
    </alternativeName>
</protein>
<dbReference type="Gene3D" id="3.40.50.2000">
    <property type="entry name" value="Glycogen Phosphorylase B"/>
    <property type="match status" value="1"/>
</dbReference>
<feature type="transmembrane region" description="Helical" evidence="9">
    <location>
        <begin position="6"/>
        <end position="24"/>
    </location>
</feature>
<evidence type="ECO:0000256" key="4">
    <source>
        <dbReference type="ARBA" id="ARBA00019077"/>
    </source>
</evidence>
<evidence type="ECO:0000313" key="13">
    <source>
        <dbReference type="Proteomes" id="UP001595462"/>
    </source>
</evidence>
<name>A0ABV7EU10_9GAMM</name>
<sequence length="427" mass="46321">MIWRGAYCVATWLLLPVVFIFFGWRARREPGYARLWHERLGLIRRQDGAPIWVHAASVGEVVLIAPLVNALHARYPNCPLLITTMTPTGRVQASERFDAAGMSVCYVPLDTLGATRRFFERVRPRVGVIAETELWPNLIAAARRSKVPLALVNASLSTRSAARYSGVMLAPAMRFMLSRIAVIAAATDSHAQRFSRLGAAAGSVHVTGNLKYDVPDMDITRSRGAELRAHWQARSRPVWVAASTHAGEERLLIEAFDTLLQTHGHALMVIAPRHPQRFDAVANVLAGSGYRVARRSRSETVDETTDIVLADTLGEVPMFYAAADVVFVGGSLLPGIGGHNVIEAAALGRPLCVGPHVEEWRDVIDALEAAGGAAVCDNAPALARRVSNWLDEPDLLARAGEAAAEVAATHRGALQRSLDLIAPLIED</sequence>
<keyword evidence="9" id="KW-1003">Cell membrane</keyword>
<dbReference type="GO" id="GO:0043842">
    <property type="term" value="F:Kdo transferase activity"/>
    <property type="evidence" value="ECO:0007669"/>
    <property type="project" value="UniProtKB-EC"/>
</dbReference>
<evidence type="ECO:0000259" key="10">
    <source>
        <dbReference type="Pfam" id="PF00534"/>
    </source>
</evidence>
<comment type="subcellular location">
    <subcellularLocation>
        <location evidence="1">Cell envelope</location>
    </subcellularLocation>
    <subcellularLocation>
        <location evidence="9">Cell membrane</location>
    </subcellularLocation>
</comment>
<dbReference type="NCBIfam" id="NF004388">
    <property type="entry name" value="PRK05749.1-4"/>
    <property type="match status" value="1"/>
</dbReference>
<comment type="function">
    <text evidence="9">Involved in lipopolysaccharide (LPS) biosynthesis. Catalyzes the transfer of 3-deoxy-D-manno-octulosonate (Kdo) residue(s) from CMP-Kdo to lipid IV(A), the tetraacyldisaccharide-1,4'-bisphosphate precursor of lipid A.</text>
</comment>
<comment type="similarity">
    <text evidence="9">Belongs to the glycosyltransferase group 1 family.</text>
</comment>
<keyword evidence="9" id="KW-0472">Membrane</keyword>
<dbReference type="PANTHER" id="PTHR42755">
    <property type="entry name" value="3-DEOXY-MANNO-OCTULOSONATE CYTIDYLYLTRANSFERASE"/>
    <property type="match status" value="1"/>
</dbReference>
<evidence type="ECO:0000313" key="12">
    <source>
        <dbReference type="EMBL" id="MFC3104880.1"/>
    </source>
</evidence>
<dbReference type="Pfam" id="PF00534">
    <property type="entry name" value="Glycos_transf_1"/>
    <property type="match status" value="1"/>
</dbReference>
<reference evidence="13" key="1">
    <citation type="journal article" date="2019" name="Int. J. Syst. Evol. Microbiol.">
        <title>The Global Catalogue of Microorganisms (GCM) 10K type strain sequencing project: providing services to taxonomists for standard genome sequencing and annotation.</title>
        <authorList>
            <consortium name="The Broad Institute Genomics Platform"/>
            <consortium name="The Broad Institute Genome Sequencing Center for Infectious Disease"/>
            <person name="Wu L."/>
            <person name="Ma J."/>
        </authorList>
    </citation>
    <scope>NUCLEOTIDE SEQUENCE [LARGE SCALE GENOMIC DNA]</scope>
    <source>
        <strain evidence="13">KCTC 52640</strain>
    </source>
</reference>
<evidence type="ECO:0000259" key="11">
    <source>
        <dbReference type="Pfam" id="PF04413"/>
    </source>
</evidence>
<evidence type="ECO:0000256" key="8">
    <source>
        <dbReference type="ARBA" id="ARBA00049183"/>
    </source>
</evidence>
<dbReference type="InterPro" id="IPR038107">
    <property type="entry name" value="Glycos_transf_N_sf"/>
</dbReference>
<evidence type="ECO:0000256" key="2">
    <source>
        <dbReference type="ARBA" id="ARBA00004713"/>
    </source>
</evidence>
<proteinExistence type="inferred from homology"/>